<organism evidence="2 3">
    <name type="scientific">Pseudomonas tructae</name>
    <dbReference type="NCBI Taxonomy" id="2518644"/>
    <lineage>
        <taxon>Bacteria</taxon>
        <taxon>Pseudomonadati</taxon>
        <taxon>Pseudomonadota</taxon>
        <taxon>Gammaproteobacteria</taxon>
        <taxon>Pseudomonadales</taxon>
        <taxon>Pseudomonadaceae</taxon>
        <taxon>Pseudomonas</taxon>
    </lineage>
</organism>
<sequence length="243" mass="25384">MNLFVHGRLGHFLMNEAPADGAPGDGAAPATEPAPPAAPADPAAPASPPAQQPAPATGHESLLTDPADDPAVDPAKPDDQPAAPQAPEAYKFESLPEGYTLDEAAAAEWSTTFKELGLSQESVDKLVAADAKRQQGVVDAMQAQFAEAHKQQVGEWIAQVKADPEIGGAKFAENVEIARSAIKAYGSPELSKLLKETGLGSHPALLKAFHKAGLELGEGRLHRTTTEVPGDKPIANRMYPNLA</sequence>
<dbReference type="RefSeq" id="WP_130265023.1">
    <property type="nucleotide sequence ID" value="NZ_CP035952.1"/>
</dbReference>
<reference evidence="2 3" key="1">
    <citation type="submission" date="2019-02" db="EMBL/GenBank/DDBJ databases">
        <title>Complete genome sequence of Pseudomonas sp. SNU WT1 isolated from rainbow trout.</title>
        <authorList>
            <person name="Oh W.T."/>
            <person name="Park S.C."/>
        </authorList>
    </citation>
    <scope>NUCLEOTIDE SEQUENCE [LARGE SCALE GENOMIC DNA]</scope>
    <source>
        <strain evidence="2 3">SNU WT1</strain>
    </source>
</reference>
<feature type="region of interest" description="Disordered" evidence="1">
    <location>
        <begin position="16"/>
        <end position="84"/>
    </location>
</feature>
<protein>
    <submittedName>
        <fullName evidence="2">Peptidase</fullName>
    </submittedName>
</protein>
<evidence type="ECO:0000313" key="3">
    <source>
        <dbReference type="Proteomes" id="UP000291130"/>
    </source>
</evidence>
<dbReference type="Proteomes" id="UP000291130">
    <property type="component" value="Chromosome"/>
</dbReference>
<dbReference type="KEGG" id="ptk:EXN22_16225"/>
<evidence type="ECO:0000256" key="1">
    <source>
        <dbReference type="SAM" id="MobiDB-lite"/>
    </source>
</evidence>
<evidence type="ECO:0000313" key="2">
    <source>
        <dbReference type="EMBL" id="QBF27161.1"/>
    </source>
</evidence>
<dbReference type="EMBL" id="CP035952">
    <property type="protein sequence ID" value="QBF27161.1"/>
    <property type="molecule type" value="Genomic_DNA"/>
</dbReference>
<feature type="region of interest" description="Disordered" evidence="1">
    <location>
        <begin position="224"/>
        <end position="243"/>
    </location>
</feature>
<name>A0A411MK48_9PSED</name>
<dbReference type="AlphaFoldDB" id="A0A411MK48"/>
<keyword evidence="3" id="KW-1185">Reference proteome</keyword>
<dbReference type="OrthoDB" id="9131103at2"/>
<proteinExistence type="predicted"/>
<gene>
    <name evidence="2" type="ORF">EXN22_16225</name>
</gene>
<feature type="compositionally biased region" description="Low complexity" evidence="1">
    <location>
        <begin position="17"/>
        <end position="31"/>
    </location>
</feature>
<accession>A0A411MK48</accession>